<feature type="compositionally biased region" description="Polar residues" evidence="1">
    <location>
        <begin position="246"/>
        <end position="255"/>
    </location>
</feature>
<dbReference type="OrthoDB" id="9909019at2759"/>
<name>A0A835A1E7_TETSI</name>
<proteinExistence type="predicted"/>
<evidence type="ECO:0000256" key="1">
    <source>
        <dbReference type="SAM" id="MobiDB-lite"/>
    </source>
</evidence>
<dbReference type="AlphaFoldDB" id="A0A835A1E7"/>
<reference evidence="2 3" key="1">
    <citation type="submission" date="2020-04" db="EMBL/GenBank/DDBJ databases">
        <title>Plant Genome Project.</title>
        <authorList>
            <person name="Zhang R.-G."/>
        </authorList>
    </citation>
    <scope>NUCLEOTIDE SEQUENCE [LARGE SCALE GENOMIC DNA]</scope>
    <source>
        <strain evidence="2">YNK0</strain>
        <tissue evidence="2">Leaf</tissue>
    </source>
</reference>
<accession>A0A835A1E7</accession>
<evidence type="ECO:0000313" key="2">
    <source>
        <dbReference type="EMBL" id="KAF8412686.1"/>
    </source>
</evidence>
<protein>
    <submittedName>
        <fullName evidence="2">Uncharacterized protein</fullName>
    </submittedName>
</protein>
<sequence length="269" mass="28810">MDIPRIFSEIGTGIHSSPSSTSRSSIAANSCKKGSVGEAGREDIPIGPASRSSSCFIIGLFCALFVNEDCCKHGGPTEQQTAGENSLFCTLCNAEGITTYEYIVVMRAMNEASAGESVDEEMPNVLYSPTGSATTGLSGGRSLALQYKEAWCTPPRIFVDYQDEVIPQLEPGMIPSRVDPNATGFAERGSKLPKRPVRISAWKLAKLDSNEAMRAAIKARVSSSVLRPVGNRSLPNLDFSSIGNMSGRSSMSTEMGGNKETKNELRLLL</sequence>
<dbReference type="Proteomes" id="UP000655225">
    <property type="component" value="Unassembled WGS sequence"/>
</dbReference>
<feature type="region of interest" description="Disordered" evidence="1">
    <location>
        <begin position="246"/>
        <end position="269"/>
    </location>
</feature>
<feature type="compositionally biased region" description="Basic and acidic residues" evidence="1">
    <location>
        <begin position="257"/>
        <end position="269"/>
    </location>
</feature>
<keyword evidence="3" id="KW-1185">Reference proteome</keyword>
<evidence type="ECO:0000313" key="3">
    <source>
        <dbReference type="Proteomes" id="UP000655225"/>
    </source>
</evidence>
<organism evidence="2 3">
    <name type="scientific">Tetracentron sinense</name>
    <name type="common">Spur-leaf</name>
    <dbReference type="NCBI Taxonomy" id="13715"/>
    <lineage>
        <taxon>Eukaryota</taxon>
        <taxon>Viridiplantae</taxon>
        <taxon>Streptophyta</taxon>
        <taxon>Embryophyta</taxon>
        <taxon>Tracheophyta</taxon>
        <taxon>Spermatophyta</taxon>
        <taxon>Magnoliopsida</taxon>
        <taxon>Trochodendrales</taxon>
        <taxon>Trochodendraceae</taxon>
        <taxon>Tetracentron</taxon>
    </lineage>
</organism>
<comment type="caution">
    <text evidence="2">The sequence shown here is derived from an EMBL/GenBank/DDBJ whole genome shotgun (WGS) entry which is preliminary data.</text>
</comment>
<dbReference type="EMBL" id="JABCRI010000001">
    <property type="protein sequence ID" value="KAF8412686.1"/>
    <property type="molecule type" value="Genomic_DNA"/>
</dbReference>
<gene>
    <name evidence="2" type="ORF">HHK36_000654</name>
</gene>